<reference evidence="1 2" key="1">
    <citation type="journal article" date="2004" name="Nat. Biotechnol.">
        <title>The genome sequence of the capnophilic rumen bacterium Mannheimia succiniciproducens.</title>
        <authorList>
            <person name="Hong S.H."/>
            <person name="Kim J.S."/>
            <person name="Lee S.Y."/>
            <person name="In Y.H."/>
            <person name="Choi S.S."/>
            <person name="Rih J.-K."/>
            <person name="Kim C.H."/>
            <person name="Jeong H."/>
            <person name="Hur C.G."/>
            <person name="Kim J.J."/>
        </authorList>
    </citation>
    <scope>NUCLEOTIDE SEQUENCE [LARGE SCALE GENOMIC DNA]</scope>
    <source>
        <strain evidence="2">KCTC 0769BP / MBEL55E</strain>
    </source>
</reference>
<gene>
    <name evidence="1" type="ordered locus">MS2238</name>
</gene>
<organism evidence="1 2">
    <name type="scientific">Mannheimia succiniciproducens (strain KCTC 0769BP / MBEL55E)</name>
    <dbReference type="NCBI Taxonomy" id="221988"/>
    <lineage>
        <taxon>Bacteria</taxon>
        <taxon>Pseudomonadati</taxon>
        <taxon>Pseudomonadota</taxon>
        <taxon>Gammaproteobacteria</taxon>
        <taxon>Pasteurellales</taxon>
        <taxon>Pasteurellaceae</taxon>
        <taxon>Basfia</taxon>
    </lineage>
</organism>
<dbReference type="STRING" id="221988.MS2238"/>
<dbReference type="AlphaFoldDB" id="Q65QB5"/>
<protein>
    <submittedName>
        <fullName evidence="1">Uncharacterized protein</fullName>
    </submittedName>
</protein>
<accession>Q65QB5</accession>
<name>Q65QB5_MANSM</name>
<dbReference type="Proteomes" id="UP000000607">
    <property type="component" value="Chromosome"/>
</dbReference>
<keyword evidence="2" id="KW-1185">Reference proteome</keyword>
<dbReference type="HOGENOM" id="CLU_3329796_0_0_6"/>
<dbReference type="KEGG" id="msu:MS2238"/>
<sequence length="38" mass="4249">MRPLINPTKSLIVFSFSELNSAYSKGQYNAIQAKFANV</sequence>
<evidence type="ECO:0000313" key="1">
    <source>
        <dbReference type="EMBL" id="AAU38845.1"/>
    </source>
</evidence>
<evidence type="ECO:0000313" key="2">
    <source>
        <dbReference type="Proteomes" id="UP000000607"/>
    </source>
</evidence>
<dbReference type="EMBL" id="AE016827">
    <property type="protein sequence ID" value="AAU38845.1"/>
    <property type="molecule type" value="Genomic_DNA"/>
</dbReference>
<proteinExistence type="predicted"/>